<gene>
    <name evidence="3" type="ORF">FOL47_002062</name>
</gene>
<dbReference type="Proteomes" id="UP000591131">
    <property type="component" value="Unassembled WGS sequence"/>
</dbReference>
<dbReference type="AlphaFoldDB" id="A0A7J6MFW8"/>
<proteinExistence type="predicted"/>
<evidence type="ECO:0000313" key="4">
    <source>
        <dbReference type="Proteomes" id="UP000591131"/>
    </source>
</evidence>
<comment type="caution">
    <text evidence="3">The sequence shown here is derived from an EMBL/GenBank/DDBJ whole genome shotgun (WGS) entry which is preliminary data.</text>
</comment>
<feature type="region of interest" description="Disordered" evidence="2">
    <location>
        <begin position="286"/>
        <end position="337"/>
    </location>
</feature>
<name>A0A7J6MFW8_PERCH</name>
<dbReference type="PANTHER" id="PTHR23159:SF31">
    <property type="entry name" value="CENTROSOME-ASSOCIATED PROTEIN CEP250 ISOFORM X1"/>
    <property type="match status" value="1"/>
</dbReference>
<protein>
    <submittedName>
        <fullName evidence="3">Uncharacterized protein</fullName>
    </submittedName>
</protein>
<evidence type="ECO:0000256" key="1">
    <source>
        <dbReference type="SAM" id="Coils"/>
    </source>
</evidence>
<dbReference type="OrthoDB" id="434531at2759"/>
<dbReference type="EMBL" id="JAAPAO010000153">
    <property type="protein sequence ID" value="KAF4670385.1"/>
    <property type="molecule type" value="Genomic_DNA"/>
</dbReference>
<keyword evidence="1" id="KW-0175">Coiled coil</keyword>
<accession>A0A7J6MFW8</accession>
<reference evidence="3 4" key="1">
    <citation type="submission" date="2020-04" db="EMBL/GenBank/DDBJ databases">
        <title>Perkinsus chesapeaki whole genome sequence.</title>
        <authorList>
            <person name="Bogema D.R."/>
        </authorList>
    </citation>
    <scope>NUCLEOTIDE SEQUENCE [LARGE SCALE GENOMIC DNA]</scope>
    <source>
        <strain evidence="3">ATCC PRA-425</strain>
    </source>
</reference>
<sequence>MVDTTVVELEARDETCRPVTAPEFPIDRGIAVPYPPREIYNQMFKFLVLVVDFSEAVLLGEETPLTFQALKSGIAEALGVDAEIKLVEMIISSYTGLSRIPIETDSDLCEFYDNVQCETSGNEKTPSKTDLMIRQLKDEYETIIAGHLRRIDELQMEKNALETRVSEMEEDLGGLTAQYSTKLTAAEKDITKRVKGEFKEKMKAFEAEVAQKEKEFKTQLKQRGEQLAAQRREIGEVRKELQEVQEGLKYNESLVEENTKIIADRDARIEELLDECERLKQEHGHGETHATLCPSHLGELSGGGGSRRGSLSALRSSSRRSSKVSEASRRSSLASTKATEKRSRFTFTVPSISDKIQRYQKGRPYLSEEVTDLTGLDFAQVEFFPNGDVTSRNGWCAIKMRVPNRTKIRWSVSIGRQHKGPRVDVFEESLWWCRYGLLWANFCQISKLLGEVTDDKDELAVTVEIHSARVVEDDEPSDEESTASSQSLPGRCLACGKELNHGLQEAPQVIAEVKALFTLTLRGDVYRVQLKPIPICITVTSISPEVQERQCSSIVVKTVGLTLRPVLDYIAILSTSERLIQEIQQQVREAEQELHMRHALFEHRASEVETRLKIVERQAEEAMSHLELTLEKLTKRGPRSVGEATESLNADIRDSVEWYCRHRGGIVSLDPSEAIRHASSDEHGHAIRATDFNDTAVEEMLAAKYPLPVILPMDEGHHALDAFHIPQLFILEEQHEQLLPSARGQDDDLEGLRIGGLHL</sequence>
<keyword evidence="4" id="KW-1185">Reference proteome</keyword>
<evidence type="ECO:0000313" key="3">
    <source>
        <dbReference type="EMBL" id="KAF4670385.1"/>
    </source>
</evidence>
<dbReference type="PANTHER" id="PTHR23159">
    <property type="entry name" value="CENTROSOMAL PROTEIN 2"/>
    <property type="match status" value="1"/>
</dbReference>
<feature type="coiled-coil region" evidence="1">
    <location>
        <begin position="137"/>
        <end position="282"/>
    </location>
</feature>
<feature type="coiled-coil region" evidence="1">
    <location>
        <begin position="573"/>
        <end position="636"/>
    </location>
</feature>
<evidence type="ECO:0000256" key="2">
    <source>
        <dbReference type="SAM" id="MobiDB-lite"/>
    </source>
</evidence>
<organism evidence="3 4">
    <name type="scientific">Perkinsus chesapeaki</name>
    <name type="common">Clam parasite</name>
    <name type="synonym">Perkinsus andrewsi</name>
    <dbReference type="NCBI Taxonomy" id="330153"/>
    <lineage>
        <taxon>Eukaryota</taxon>
        <taxon>Sar</taxon>
        <taxon>Alveolata</taxon>
        <taxon>Perkinsozoa</taxon>
        <taxon>Perkinsea</taxon>
        <taxon>Perkinsida</taxon>
        <taxon>Perkinsidae</taxon>
        <taxon>Perkinsus</taxon>
    </lineage>
</organism>